<feature type="transmembrane region" description="Helical" evidence="7">
    <location>
        <begin position="118"/>
        <end position="139"/>
    </location>
</feature>
<feature type="domain" description="Rhodopsin" evidence="8">
    <location>
        <begin position="47"/>
        <end position="297"/>
    </location>
</feature>
<evidence type="ECO:0000313" key="10">
    <source>
        <dbReference type="Proteomes" id="UP001320420"/>
    </source>
</evidence>
<keyword evidence="4 7" id="KW-0472">Membrane</keyword>
<feature type="region of interest" description="Disordered" evidence="6">
    <location>
        <begin position="348"/>
        <end position="380"/>
    </location>
</feature>
<evidence type="ECO:0000256" key="4">
    <source>
        <dbReference type="ARBA" id="ARBA00023136"/>
    </source>
</evidence>
<protein>
    <recommendedName>
        <fullName evidence="8">Rhodopsin domain-containing protein</fullName>
    </recommendedName>
</protein>
<dbReference type="AlphaFoldDB" id="A0AAN9YVI8"/>
<dbReference type="PANTHER" id="PTHR33048:SF163">
    <property type="entry name" value="INTEGRAL MEMBRANE PROTEIN (AFU_ORTHOLOGUE AFUA_8G05510)"/>
    <property type="match status" value="1"/>
</dbReference>
<evidence type="ECO:0000256" key="7">
    <source>
        <dbReference type="SAM" id="Phobius"/>
    </source>
</evidence>
<reference evidence="9 10" key="1">
    <citation type="submission" date="2024-02" db="EMBL/GenBank/DDBJ databases">
        <title>De novo assembly and annotation of 12 fungi associated with fruit tree decline syndrome in Ontario, Canada.</title>
        <authorList>
            <person name="Sulman M."/>
            <person name="Ellouze W."/>
            <person name="Ilyukhin E."/>
        </authorList>
    </citation>
    <scope>NUCLEOTIDE SEQUENCE [LARGE SCALE GENOMIC DNA]</scope>
    <source>
        <strain evidence="9 10">M11/M66-122</strain>
    </source>
</reference>
<keyword evidence="3 7" id="KW-1133">Transmembrane helix</keyword>
<feature type="transmembrane region" description="Helical" evidence="7">
    <location>
        <begin position="81"/>
        <end position="98"/>
    </location>
</feature>
<keyword evidence="2 7" id="KW-0812">Transmembrane</keyword>
<comment type="caution">
    <text evidence="9">The sequence shown here is derived from an EMBL/GenBank/DDBJ whole genome shotgun (WGS) entry which is preliminary data.</text>
</comment>
<dbReference type="Proteomes" id="UP001320420">
    <property type="component" value="Unassembled WGS sequence"/>
</dbReference>
<dbReference type="GO" id="GO:0016020">
    <property type="term" value="C:membrane"/>
    <property type="evidence" value="ECO:0007669"/>
    <property type="project" value="UniProtKB-SubCell"/>
</dbReference>
<evidence type="ECO:0000313" key="9">
    <source>
        <dbReference type="EMBL" id="KAK7756197.1"/>
    </source>
</evidence>
<feature type="transmembrane region" description="Helical" evidence="7">
    <location>
        <begin position="200"/>
        <end position="221"/>
    </location>
</feature>
<evidence type="ECO:0000256" key="1">
    <source>
        <dbReference type="ARBA" id="ARBA00004141"/>
    </source>
</evidence>
<evidence type="ECO:0000259" key="8">
    <source>
        <dbReference type="Pfam" id="PF20684"/>
    </source>
</evidence>
<feature type="compositionally biased region" description="Polar residues" evidence="6">
    <location>
        <begin position="371"/>
        <end position="380"/>
    </location>
</feature>
<dbReference type="Pfam" id="PF20684">
    <property type="entry name" value="Fung_rhodopsin"/>
    <property type="match status" value="1"/>
</dbReference>
<sequence>MSREINPIILAAFGPPPPGLDLAESQETAITVVAIVCTIIASIALGLRIWARSLQNFGMKADDWLMVVALIADHVPKHRQTFTFGTLVITILGARAGAGQHVWALQPTDVAQIFKLLFAYTYIYAGSVSFTKLSILLFYRRLFERGTKWFHIRLAIAAFLCIGYPITIWGVASGLCRPVSFFWTQFIGEKGQCISINGSFLSLTAINMVNDIVVLIVPLPEIMQLQMSLKRKIAVCGIMLLGSFVCVASIVRIWAFVEFTQATDITWVQAQVFLWSSVEPACGIVSACLPNLRPLFRLAKKNMSSNPGGTSSAKYGYGTKGSRVGNTYMRFGDESSVKNDDEVALTSISKAGTAGSSGPPPKGIIVRSDIHQVNQPNEFN</sequence>
<evidence type="ECO:0000256" key="3">
    <source>
        <dbReference type="ARBA" id="ARBA00022989"/>
    </source>
</evidence>
<feature type="transmembrane region" description="Helical" evidence="7">
    <location>
        <begin position="233"/>
        <end position="257"/>
    </location>
</feature>
<keyword evidence="10" id="KW-1185">Reference proteome</keyword>
<dbReference type="InterPro" id="IPR049326">
    <property type="entry name" value="Rhodopsin_dom_fungi"/>
</dbReference>
<evidence type="ECO:0000256" key="2">
    <source>
        <dbReference type="ARBA" id="ARBA00022692"/>
    </source>
</evidence>
<gene>
    <name evidence="9" type="ORF">SLS62_001790</name>
</gene>
<feature type="transmembrane region" description="Helical" evidence="7">
    <location>
        <begin position="151"/>
        <end position="172"/>
    </location>
</feature>
<proteinExistence type="inferred from homology"/>
<accession>A0AAN9YVI8</accession>
<organism evidence="9 10">
    <name type="scientific">Diatrype stigma</name>
    <dbReference type="NCBI Taxonomy" id="117547"/>
    <lineage>
        <taxon>Eukaryota</taxon>
        <taxon>Fungi</taxon>
        <taxon>Dikarya</taxon>
        <taxon>Ascomycota</taxon>
        <taxon>Pezizomycotina</taxon>
        <taxon>Sordariomycetes</taxon>
        <taxon>Xylariomycetidae</taxon>
        <taxon>Xylariales</taxon>
        <taxon>Diatrypaceae</taxon>
        <taxon>Diatrype</taxon>
    </lineage>
</organism>
<evidence type="ECO:0000256" key="6">
    <source>
        <dbReference type="SAM" id="MobiDB-lite"/>
    </source>
</evidence>
<comment type="similarity">
    <text evidence="5">Belongs to the SAT4 family.</text>
</comment>
<feature type="transmembrane region" description="Helical" evidence="7">
    <location>
        <begin position="29"/>
        <end position="50"/>
    </location>
</feature>
<dbReference type="InterPro" id="IPR052337">
    <property type="entry name" value="SAT4-like"/>
</dbReference>
<dbReference type="EMBL" id="JAKJXP020000008">
    <property type="protein sequence ID" value="KAK7756197.1"/>
    <property type="molecule type" value="Genomic_DNA"/>
</dbReference>
<comment type="subcellular location">
    <subcellularLocation>
        <location evidence="1">Membrane</location>
        <topology evidence="1">Multi-pass membrane protein</topology>
    </subcellularLocation>
</comment>
<dbReference type="PANTHER" id="PTHR33048">
    <property type="entry name" value="PTH11-LIKE INTEGRAL MEMBRANE PROTEIN (AFU_ORTHOLOGUE AFUA_5G11245)"/>
    <property type="match status" value="1"/>
</dbReference>
<name>A0AAN9YVI8_9PEZI</name>
<evidence type="ECO:0000256" key="5">
    <source>
        <dbReference type="ARBA" id="ARBA00038359"/>
    </source>
</evidence>